<keyword evidence="7" id="KW-1185">Reference proteome</keyword>
<keyword evidence="4 5" id="KW-0663">Pyridoxal phosphate</keyword>
<keyword evidence="2 6" id="KW-0032">Aminotransferase</keyword>
<dbReference type="FunFam" id="3.40.640.10:FF:000100">
    <property type="entry name" value="Putative acetylornithine aminotransferase"/>
    <property type="match status" value="1"/>
</dbReference>
<proteinExistence type="inferred from homology"/>
<dbReference type="Gene3D" id="3.90.1150.10">
    <property type="entry name" value="Aspartate Aminotransferase, domain 1"/>
    <property type="match status" value="1"/>
</dbReference>
<organism evidence="6 7">
    <name type="scientific">Flavobacterium luteum</name>
    <dbReference type="NCBI Taxonomy" id="2026654"/>
    <lineage>
        <taxon>Bacteria</taxon>
        <taxon>Pseudomonadati</taxon>
        <taxon>Bacteroidota</taxon>
        <taxon>Flavobacteriia</taxon>
        <taxon>Flavobacteriales</taxon>
        <taxon>Flavobacteriaceae</taxon>
        <taxon>Flavobacterium</taxon>
    </lineage>
</organism>
<dbReference type="InterPro" id="IPR049704">
    <property type="entry name" value="Aminotrans_3_PPA_site"/>
</dbReference>
<dbReference type="PIRSF" id="PIRSF000521">
    <property type="entry name" value="Transaminase_4ab_Lys_Orn"/>
    <property type="match status" value="1"/>
</dbReference>
<dbReference type="InterPro" id="IPR015422">
    <property type="entry name" value="PyrdxlP-dep_Trfase_small"/>
</dbReference>
<dbReference type="InterPro" id="IPR015421">
    <property type="entry name" value="PyrdxlP-dep_Trfase_major"/>
</dbReference>
<dbReference type="Proteomes" id="UP000490922">
    <property type="component" value="Unassembled WGS sequence"/>
</dbReference>
<dbReference type="EMBL" id="WAEM01000008">
    <property type="protein sequence ID" value="KAB1154382.1"/>
    <property type="molecule type" value="Genomic_DNA"/>
</dbReference>
<evidence type="ECO:0000256" key="5">
    <source>
        <dbReference type="RuleBase" id="RU003560"/>
    </source>
</evidence>
<name>A0A7J5A9Z4_9FLAO</name>
<evidence type="ECO:0000256" key="4">
    <source>
        <dbReference type="ARBA" id="ARBA00022898"/>
    </source>
</evidence>
<dbReference type="InterPro" id="IPR015424">
    <property type="entry name" value="PyrdxlP-dep_Trfase"/>
</dbReference>
<reference evidence="6 7" key="1">
    <citation type="submission" date="2019-09" db="EMBL/GenBank/DDBJ databases">
        <title>Flavobacterium sp. nov., isolated from glacier ice.</title>
        <authorList>
            <person name="Liu Q."/>
        </authorList>
    </citation>
    <scope>NUCLEOTIDE SEQUENCE [LARGE SCALE GENOMIC DNA]</scope>
    <source>
        <strain evidence="6 7">NBRC 112527</strain>
    </source>
</reference>
<evidence type="ECO:0000256" key="2">
    <source>
        <dbReference type="ARBA" id="ARBA00022576"/>
    </source>
</evidence>
<dbReference type="RefSeq" id="WP_151108298.1">
    <property type="nucleotide sequence ID" value="NZ_WAEM01000008.1"/>
</dbReference>
<dbReference type="InterPro" id="IPR005814">
    <property type="entry name" value="Aminotrans_3"/>
</dbReference>
<comment type="caution">
    <text evidence="6">The sequence shown here is derived from an EMBL/GenBank/DDBJ whole genome shotgun (WGS) entry which is preliminary data.</text>
</comment>
<evidence type="ECO:0000256" key="1">
    <source>
        <dbReference type="ARBA" id="ARBA00001933"/>
    </source>
</evidence>
<keyword evidence="3 6" id="KW-0808">Transferase</keyword>
<dbReference type="Gene3D" id="3.40.640.10">
    <property type="entry name" value="Type I PLP-dependent aspartate aminotransferase-like (Major domain)"/>
    <property type="match status" value="1"/>
</dbReference>
<evidence type="ECO:0000313" key="6">
    <source>
        <dbReference type="EMBL" id="KAB1154382.1"/>
    </source>
</evidence>
<gene>
    <name evidence="6" type="ORF">F6464_12565</name>
</gene>
<dbReference type="GO" id="GO:0030170">
    <property type="term" value="F:pyridoxal phosphate binding"/>
    <property type="evidence" value="ECO:0007669"/>
    <property type="project" value="InterPro"/>
</dbReference>
<dbReference type="SUPFAM" id="SSF53383">
    <property type="entry name" value="PLP-dependent transferases"/>
    <property type="match status" value="1"/>
</dbReference>
<dbReference type="AlphaFoldDB" id="A0A7J5A9Z4"/>
<dbReference type="PROSITE" id="PS00600">
    <property type="entry name" value="AA_TRANSFER_CLASS_3"/>
    <property type="match status" value="1"/>
</dbReference>
<dbReference type="OrthoDB" id="9801052at2"/>
<protein>
    <submittedName>
        <fullName evidence="6">Aminotransferase class III-fold pyridoxal phosphate-dependent enzyme</fullName>
    </submittedName>
</protein>
<dbReference type="PANTHER" id="PTHR11986">
    <property type="entry name" value="AMINOTRANSFERASE CLASS III"/>
    <property type="match status" value="1"/>
</dbReference>
<dbReference type="CDD" id="cd00610">
    <property type="entry name" value="OAT_like"/>
    <property type="match status" value="1"/>
</dbReference>
<dbReference type="GO" id="GO:0008483">
    <property type="term" value="F:transaminase activity"/>
    <property type="evidence" value="ECO:0007669"/>
    <property type="project" value="UniProtKB-KW"/>
</dbReference>
<comment type="similarity">
    <text evidence="5">Belongs to the class-III pyridoxal-phosphate-dependent aminotransferase family.</text>
</comment>
<dbReference type="Pfam" id="PF00202">
    <property type="entry name" value="Aminotran_3"/>
    <property type="match status" value="1"/>
</dbReference>
<dbReference type="GO" id="GO:0042802">
    <property type="term" value="F:identical protein binding"/>
    <property type="evidence" value="ECO:0007669"/>
    <property type="project" value="TreeGrafter"/>
</dbReference>
<accession>A0A7J5A9Z4</accession>
<comment type="cofactor">
    <cofactor evidence="1">
        <name>pyridoxal 5'-phosphate</name>
        <dbReference type="ChEBI" id="CHEBI:597326"/>
    </cofactor>
</comment>
<sequence length="379" mass="41229">MNLFDVYPLYPITPVKALDCIITDEKGIEYLDLYSGHGVISIGHTQPDYVAKVKAQLDNLSFYSNAIQNPLQVELAEKLGKLSGCEEYSLFLCSSGAEANENALKVASFHTNKSRVVSFNNAFHGRTSAAVAATDNPKIVAPMNAQQVVTFLPLNEIELLENELKKGDVACVIIEPIQGVGGLDMGTTSFFQALEKVCNSYEVVLILDEVQSGYGRSGKFFAHQHHGIKPDIICMAKGMGNGFPIGGILTSPKFKASHGLLGTTFGGSHLACAAGIAVLDIIEKEKLMDNAIAIEKYFFEAIKVIPEIIKVKGRGLMLGVEFDFDVSTLRKKMIIDKHIFTGGSSNKNLLRILPPLTVKKENIDTFITALKESLAELKS</sequence>
<evidence type="ECO:0000256" key="3">
    <source>
        <dbReference type="ARBA" id="ARBA00022679"/>
    </source>
</evidence>
<dbReference type="InterPro" id="IPR050103">
    <property type="entry name" value="Class-III_PLP-dep_AT"/>
</dbReference>
<dbReference type="PANTHER" id="PTHR11986:SF79">
    <property type="entry name" value="ACETYLORNITHINE AMINOTRANSFERASE, MITOCHONDRIAL"/>
    <property type="match status" value="1"/>
</dbReference>
<evidence type="ECO:0000313" key="7">
    <source>
        <dbReference type="Proteomes" id="UP000490922"/>
    </source>
</evidence>